<organism evidence="7 8">
    <name type="scientific">Chaetoceros tenuissimus</name>
    <dbReference type="NCBI Taxonomy" id="426638"/>
    <lineage>
        <taxon>Eukaryota</taxon>
        <taxon>Sar</taxon>
        <taxon>Stramenopiles</taxon>
        <taxon>Ochrophyta</taxon>
        <taxon>Bacillariophyta</taxon>
        <taxon>Coscinodiscophyceae</taxon>
        <taxon>Chaetocerotophycidae</taxon>
        <taxon>Chaetocerotales</taxon>
        <taxon>Chaetocerotaceae</taxon>
        <taxon>Chaetoceros</taxon>
    </lineage>
</organism>
<comment type="subcellular location">
    <subcellularLocation>
        <location evidence="1">Endomembrane system</location>
    </subcellularLocation>
</comment>
<protein>
    <recommendedName>
        <fullName evidence="6">Vacuolar protein 14 C-terminal Fig4-binding domain-containing protein</fullName>
    </recommendedName>
</protein>
<evidence type="ECO:0000313" key="8">
    <source>
        <dbReference type="Proteomes" id="UP001054902"/>
    </source>
</evidence>
<dbReference type="InterPro" id="IPR026825">
    <property type="entry name" value="Vac14"/>
</dbReference>
<reference evidence="7 8" key="1">
    <citation type="journal article" date="2021" name="Sci. Rep.">
        <title>The genome of the diatom Chaetoceros tenuissimus carries an ancient integrated fragment of an extant virus.</title>
        <authorList>
            <person name="Hongo Y."/>
            <person name="Kimura K."/>
            <person name="Takaki Y."/>
            <person name="Yoshida Y."/>
            <person name="Baba S."/>
            <person name="Kobayashi G."/>
            <person name="Nagasaki K."/>
            <person name="Hano T."/>
            <person name="Tomaru Y."/>
        </authorList>
    </citation>
    <scope>NUCLEOTIDE SEQUENCE [LARGE SCALE GENOMIC DNA]</scope>
    <source>
        <strain evidence="7 8">NIES-3715</strain>
    </source>
</reference>
<evidence type="ECO:0000256" key="2">
    <source>
        <dbReference type="ARBA" id="ARBA00010225"/>
    </source>
</evidence>
<feature type="domain" description="Vacuolar protein 14 C-terminal Fig4-binding" evidence="6">
    <location>
        <begin position="1045"/>
        <end position="1259"/>
    </location>
</feature>
<dbReference type="EMBL" id="BLLK01000046">
    <property type="protein sequence ID" value="GFH53052.1"/>
    <property type="molecule type" value="Genomic_DNA"/>
</dbReference>
<evidence type="ECO:0000256" key="5">
    <source>
        <dbReference type="SAM" id="MobiDB-lite"/>
    </source>
</evidence>
<feature type="compositionally biased region" description="Low complexity" evidence="5">
    <location>
        <begin position="144"/>
        <end position="153"/>
    </location>
</feature>
<evidence type="ECO:0000256" key="1">
    <source>
        <dbReference type="ARBA" id="ARBA00004308"/>
    </source>
</evidence>
<dbReference type="SUPFAM" id="SSF48371">
    <property type="entry name" value="ARM repeat"/>
    <property type="match status" value="1"/>
</dbReference>
<comment type="similarity">
    <text evidence="2">Belongs to the VAC14 family.</text>
</comment>
<proteinExistence type="inferred from homology"/>
<dbReference type="InterPro" id="IPR021841">
    <property type="entry name" value="VAC14_Fig4p-bd"/>
</dbReference>
<keyword evidence="4" id="KW-0472">Membrane</keyword>
<feature type="region of interest" description="Disordered" evidence="5">
    <location>
        <begin position="1364"/>
        <end position="1404"/>
    </location>
</feature>
<feature type="compositionally biased region" description="Low complexity" evidence="5">
    <location>
        <begin position="58"/>
        <end position="73"/>
    </location>
</feature>
<dbReference type="GO" id="GO:0006661">
    <property type="term" value="P:phosphatidylinositol biosynthetic process"/>
    <property type="evidence" value="ECO:0007669"/>
    <property type="project" value="InterPro"/>
</dbReference>
<feature type="compositionally biased region" description="Basic and acidic residues" evidence="5">
    <location>
        <begin position="1367"/>
        <end position="1380"/>
    </location>
</feature>
<feature type="compositionally biased region" description="Acidic residues" evidence="5">
    <location>
        <begin position="23"/>
        <end position="36"/>
    </location>
</feature>
<comment type="caution">
    <text evidence="7">The sequence shown here is derived from an EMBL/GenBank/DDBJ whole genome shotgun (WGS) entry which is preliminary data.</text>
</comment>
<keyword evidence="8" id="KW-1185">Reference proteome</keyword>
<dbReference type="Proteomes" id="UP001054902">
    <property type="component" value="Unassembled WGS sequence"/>
</dbReference>
<dbReference type="InterPro" id="IPR011989">
    <property type="entry name" value="ARM-like"/>
</dbReference>
<feature type="region of interest" description="Disordered" evidence="5">
    <location>
        <begin position="1"/>
        <end position="256"/>
    </location>
</feature>
<dbReference type="GO" id="GO:0010008">
    <property type="term" value="C:endosome membrane"/>
    <property type="evidence" value="ECO:0007669"/>
    <property type="project" value="TreeGrafter"/>
</dbReference>
<dbReference type="Pfam" id="PF11916">
    <property type="entry name" value="Vac14_Fig4_bd"/>
    <property type="match status" value="1"/>
</dbReference>
<feature type="compositionally biased region" description="Polar residues" evidence="5">
    <location>
        <begin position="178"/>
        <end position="194"/>
    </location>
</feature>
<accession>A0AAD3CVL4</accession>
<evidence type="ECO:0000256" key="4">
    <source>
        <dbReference type="ARBA" id="ARBA00023136"/>
    </source>
</evidence>
<dbReference type="PANTHER" id="PTHR16023">
    <property type="entry name" value="TAX1 BINDING PROTEIN-RELATED"/>
    <property type="match status" value="1"/>
</dbReference>
<name>A0AAD3CVL4_9STRA</name>
<dbReference type="GO" id="GO:0070772">
    <property type="term" value="C:PAS complex"/>
    <property type="evidence" value="ECO:0007669"/>
    <property type="project" value="InterPro"/>
</dbReference>
<evidence type="ECO:0000313" key="7">
    <source>
        <dbReference type="EMBL" id="GFH53052.1"/>
    </source>
</evidence>
<evidence type="ECO:0000259" key="6">
    <source>
        <dbReference type="Pfam" id="PF11916"/>
    </source>
</evidence>
<sequence>MSSDEDSESHEKNLGLSMSYTPDSDELIADVLDDEDYRNSENNDEFNAGTELNKEAIDSISYSSNSSDDGQASEGEDAIDVSHSSNAANYSHDAMVGTPDVNLKVDQYEETKKEDQNIPSFDDEAKEKNANISYSSSDDDDNSSSDSDTSTSSSDDDDDDGEMTISSTDVNHDGIQYNEKNINGSKTLRQSTAPISEFDRAMASTQEAQTQKKKFVYDGSPDRPNNNTLGIDPPPPPPVSDGVSEHISPSNASLVSGSEIDRVQTIDEDDDVVELALSGSRSYEKEAKVDLIRVASSTDEIDPMKLIQSMSADSVDDQSRIVDSEMTDTNLASVVASQSNSKSLAQQIKQSIDATPSKPLSKTINPQQELPTMKIMNNLPPTTTIRTKSNDIPSNVIPDVLKQVGDKFDSLFESERRAVGWKDEDEQAQLNRENIRRTFQQLVSPAVLASLAHKKHERRTIASIEIQTAVKDLVNAREFDRVKGVILLLTDDYIRSTNEDARKGGVIAMASCAIALRVQKKSRMSELTGKTKECMDMILGNVVHCCCDNNQRVRYYSIESLFNVIKVHPILALENFFIVFEILCACTADVDHQVQVGAEYFDEFLSKMIIGAINGGQFSVDKCIPLFARHLHLRNKDTKKLTLRWIHTFAESLIGAPLLEFLHLFLYDIFAMLADPSPSIHEQALAFLNLMLPKLWMKNEDFEDSSTYNKIDFDKILQSLTITMEHPDPFVRKVAMYWVFRIVQAHMGDENKIKGSNAEDARNQQNTHALVSVRSALEHVLPGLLLSIGDTFQSRAKIRDTFLPDQTTHYLADQTNRCLQNNVRLQGGNYVAHLGGFVVALREELDTQGGLSAKNRLAKEREPYRQDVRDDGKGIERTGWFHTEADEKTKDPEYAAHENIVSRLCALDWIVLLFEYVVPDVLKDEYAEEFITPVIRLLDNAPETVVLKSLEVLSKITVPSKKNVELEKSPALSATSSSNAIFQKSAKDLIAGDNHQTHPMTDANATYALGILGTEDKARLSRNRDVFAALVKTRAKQPGNVSSMSRIIKHMCSLQPPEFIYISFGLELDIFLAKSFADRARALDKQPTNSKVQKHEDAKIAGNLEFATKFVQILSNVFLTCKETERLRVLLKGSIGNKGNTTRDERKAQMFHILLKTFANDPVASISLCLWCGAFRTASNYIHRINPLDLTIGFYIEMDQLVEFIERPLFRDLHLQMLECDENPANEGSGAMLYRVLKSLLMLLPQSKSYNILKSRLLAVARFRQCAVNLQGMSSVDIRGTSAEVFVHRILEVRQLHCDEKWKAIRAESLEPFDNFDDVDVHEYRRSWLGYKNAKEEQEGREKIRSMHRTRTIEEEKEFSLKGYRGFHKDGASLDDKEEKTEEENNDDDSEQNSTEWKEAWVDE</sequence>
<gene>
    <name evidence="7" type="ORF">CTEN210_09528</name>
</gene>
<evidence type="ECO:0000256" key="3">
    <source>
        <dbReference type="ARBA" id="ARBA00022737"/>
    </source>
</evidence>
<feature type="compositionally biased region" description="Polar residues" evidence="5">
    <location>
        <begin position="247"/>
        <end position="256"/>
    </location>
</feature>
<keyword evidence="3" id="KW-0677">Repeat</keyword>
<dbReference type="Gene3D" id="1.25.10.10">
    <property type="entry name" value="Leucine-rich Repeat Variant"/>
    <property type="match status" value="1"/>
</dbReference>
<dbReference type="Pfam" id="PF12755">
    <property type="entry name" value="Vac14_Fab1_bd"/>
    <property type="match status" value="1"/>
</dbReference>
<dbReference type="PANTHER" id="PTHR16023:SF0">
    <property type="entry name" value="PROTEIN VAC14 HOMOLOG"/>
    <property type="match status" value="1"/>
</dbReference>
<dbReference type="InterPro" id="IPR016024">
    <property type="entry name" value="ARM-type_fold"/>
</dbReference>
<feature type="compositionally biased region" description="Acidic residues" evidence="5">
    <location>
        <begin position="1381"/>
        <end position="1391"/>
    </location>
</feature>
<feature type="compositionally biased region" description="Basic and acidic residues" evidence="5">
    <location>
        <begin position="106"/>
        <end position="116"/>
    </location>
</feature>